<organism evidence="2 3">
    <name type="scientific">Dryococelus australis</name>
    <dbReference type="NCBI Taxonomy" id="614101"/>
    <lineage>
        <taxon>Eukaryota</taxon>
        <taxon>Metazoa</taxon>
        <taxon>Ecdysozoa</taxon>
        <taxon>Arthropoda</taxon>
        <taxon>Hexapoda</taxon>
        <taxon>Insecta</taxon>
        <taxon>Pterygota</taxon>
        <taxon>Neoptera</taxon>
        <taxon>Polyneoptera</taxon>
        <taxon>Phasmatodea</taxon>
        <taxon>Verophasmatodea</taxon>
        <taxon>Anareolatae</taxon>
        <taxon>Phasmatidae</taxon>
        <taxon>Eurycanthinae</taxon>
        <taxon>Dryococelus</taxon>
    </lineage>
</organism>
<sequence>MQGWGTREIPKQICQPAASSGTIPTCENLGPGKKQYLFGFKDSLDISRKMESDIIWLNITPEVTSASTTSLMKQLLLIVPTICSSRDHLQYQLLPKPLWSLFVQHDAGQCIMEDDAHLEIIPDKTRRPTASSGTIPTCKNPVTRPGIEPGSPWWEASELTAQSPQRQHDIQKGENLANRLLTQAEPTHLTMLKVHVLLRQSHSAVSCCLPTTVINDYVFHVRHHRITALLLPHDVTPAKPRVEVVNLSAASTQGNKECTVPPQPYDNLPLQRKAVSSAPLEEP</sequence>
<gene>
    <name evidence="2" type="ORF">PR048_011182</name>
</gene>
<evidence type="ECO:0000313" key="3">
    <source>
        <dbReference type="Proteomes" id="UP001159363"/>
    </source>
</evidence>
<dbReference type="Proteomes" id="UP001159363">
    <property type="component" value="Chromosome X"/>
</dbReference>
<evidence type="ECO:0000256" key="1">
    <source>
        <dbReference type="SAM" id="MobiDB-lite"/>
    </source>
</evidence>
<evidence type="ECO:0000313" key="2">
    <source>
        <dbReference type="EMBL" id="KAJ8884986.1"/>
    </source>
</evidence>
<reference evidence="2 3" key="1">
    <citation type="submission" date="2023-02" db="EMBL/GenBank/DDBJ databases">
        <title>LHISI_Scaffold_Assembly.</title>
        <authorList>
            <person name="Stuart O.P."/>
            <person name="Cleave R."/>
            <person name="Magrath M.J.L."/>
            <person name="Mikheyev A.S."/>
        </authorList>
    </citation>
    <scope>NUCLEOTIDE SEQUENCE [LARGE SCALE GENOMIC DNA]</scope>
    <source>
        <strain evidence="2">Daus_M_001</strain>
        <tissue evidence="2">Leg muscle</tissue>
    </source>
</reference>
<name>A0ABQ9HKU4_9NEOP</name>
<proteinExistence type="predicted"/>
<accession>A0ABQ9HKU4</accession>
<dbReference type="EMBL" id="JARBHB010000004">
    <property type="protein sequence ID" value="KAJ8884986.1"/>
    <property type="molecule type" value="Genomic_DNA"/>
</dbReference>
<feature type="region of interest" description="Disordered" evidence="1">
    <location>
        <begin position="252"/>
        <end position="283"/>
    </location>
</feature>
<keyword evidence="3" id="KW-1185">Reference proteome</keyword>
<comment type="caution">
    <text evidence="2">The sequence shown here is derived from an EMBL/GenBank/DDBJ whole genome shotgun (WGS) entry which is preliminary data.</text>
</comment>
<protein>
    <submittedName>
        <fullName evidence="2">Uncharacterized protein</fullName>
    </submittedName>
</protein>